<feature type="compositionally biased region" description="Low complexity" evidence="7">
    <location>
        <begin position="426"/>
        <end position="436"/>
    </location>
</feature>
<dbReference type="SUPFAM" id="SSF52113">
    <property type="entry name" value="BRCT domain"/>
    <property type="match status" value="4"/>
</dbReference>
<accession>A0A7R9JZP1</accession>
<dbReference type="InterPro" id="IPR051579">
    <property type="entry name" value="DDR_Transcriptional_Reg"/>
</dbReference>
<evidence type="ECO:0000256" key="3">
    <source>
        <dbReference type="ARBA" id="ARBA00023242"/>
    </source>
</evidence>
<evidence type="ECO:0000256" key="4">
    <source>
        <dbReference type="ARBA" id="ARBA00023858"/>
    </source>
</evidence>
<reference evidence="9" key="1">
    <citation type="submission" date="2020-11" db="EMBL/GenBank/DDBJ databases">
        <authorList>
            <person name="Tran Van P."/>
        </authorList>
    </citation>
    <scope>NUCLEOTIDE SEQUENCE</scope>
</reference>
<dbReference type="InterPro" id="IPR036420">
    <property type="entry name" value="BRCT_dom_sf"/>
</dbReference>
<proteinExistence type="predicted"/>
<dbReference type="EMBL" id="OE841498">
    <property type="protein sequence ID" value="CAD7595956.1"/>
    <property type="molecule type" value="Genomic_DNA"/>
</dbReference>
<evidence type="ECO:0000256" key="7">
    <source>
        <dbReference type="SAM" id="MobiDB-lite"/>
    </source>
</evidence>
<comment type="subcellular location">
    <subcellularLocation>
        <location evidence="1">Nucleus</location>
    </subcellularLocation>
</comment>
<dbReference type="Pfam" id="PF12738">
    <property type="entry name" value="PTCB-BRCT"/>
    <property type="match status" value="1"/>
</dbReference>
<dbReference type="AlphaFoldDB" id="A0A7R9JZP1"/>
<dbReference type="Gene3D" id="3.40.50.10190">
    <property type="entry name" value="BRCT domain"/>
    <property type="match status" value="5"/>
</dbReference>
<evidence type="ECO:0000313" key="9">
    <source>
        <dbReference type="EMBL" id="CAD7595956.1"/>
    </source>
</evidence>
<protein>
    <recommendedName>
        <fullName evidence="4">PAX-interacting protein 1</fullName>
    </recommendedName>
    <alternativeName>
        <fullName evidence="5">PAX transactivation activation domain-interacting protein</fullName>
    </alternativeName>
</protein>
<dbReference type="Pfam" id="PF00533">
    <property type="entry name" value="BRCT"/>
    <property type="match status" value="1"/>
</dbReference>
<feature type="region of interest" description="Disordered" evidence="7">
    <location>
        <begin position="408"/>
        <end position="436"/>
    </location>
</feature>
<dbReference type="CDD" id="cd17711">
    <property type="entry name" value="BRCT_PAXIP1_rpt3"/>
    <property type="match status" value="1"/>
</dbReference>
<evidence type="ECO:0000259" key="8">
    <source>
        <dbReference type="PROSITE" id="PS50172"/>
    </source>
</evidence>
<dbReference type="PANTHER" id="PTHR23196:SF1">
    <property type="entry name" value="PAX-INTERACTING PROTEIN 1"/>
    <property type="match status" value="1"/>
</dbReference>
<feature type="domain" description="BRCT" evidence="8">
    <location>
        <begin position="27"/>
        <end position="91"/>
    </location>
</feature>
<feature type="region of interest" description="Disordered" evidence="7">
    <location>
        <begin position="610"/>
        <end position="685"/>
    </location>
</feature>
<feature type="compositionally biased region" description="Polar residues" evidence="7">
    <location>
        <begin position="610"/>
        <end position="619"/>
    </location>
</feature>
<dbReference type="Pfam" id="PF16589">
    <property type="entry name" value="BRCT_2"/>
    <property type="match status" value="1"/>
</dbReference>
<feature type="domain" description="BRCT" evidence="8">
    <location>
        <begin position="92"/>
        <end position="170"/>
    </location>
</feature>
<dbReference type="GO" id="GO:0006974">
    <property type="term" value="P:DNA damage response"/>
    <property type="evidence" value="ECO:0007669"/>
    <property type="project" value="UniProtKB-KW"/>
</dbReference>
<evidence type="ECO:0000256" key="5">
    <source>
        <dbReference type="ARBA" id="ARBA00030146"/>
    </source>
</evidence>
<keyword evidence="3" id="KW-0539">Nucleus</keyword>
<organism evidence="9">
    <name type="scientific">Timema genevievae</name>
    <name type="common">Walking stick</name>
    <dbReference type="NCBI Taxonomy" id="629358"/>
    <lineage>
        <taxon>Eukaryota</taxon>
        <taxon>Metazoa</taxon>
        <taxon>Ecdysozoa</taxon>
        <taxon>Arthropoda</taxon>
        <taxon>Hexapoda</taxon>
        <taxon>Insecta</taxon>
        <taxon>Pterygota</taxon>
        <taxon>Neoptera</taxon>
        <taxon>Polyneoptera</taxon>
        <taxon>Phasmatodea</taxon>
        <taxon>Timematodea</taxon>
        <taxon>Timematoidea</taxon>
        <taxon>Timematidae</taxon>
        <taxon>Timema</taxon>
    </lineage>
</organism>
<dbReference type="InterPro" id="IPR001357">
    <property type="entry name" value="BRCT_dom"/>
</dbReference>
<feature type="compositionally biased region" description="Low complexity" evidence="7">
    <location>
        <begin position="620"/>
        <end position="683"/>
    </location>
</feature>
<gene>
    <name evidence="9" type="ORF">TGEB3V08_LOCUS6236</name>
</gene>
<dbReference type="PANTHER" id="PTHR23196">
    <property type="entry name" value="PAX TRANSCRIPTION ACTIVATION DOMAIN INTERACTING PROTEIN"/>
    <property type="match status" value="1"/>
</dbReference>
<evidence type="ECO:0000256" key="2">
    <source>
        <dbReference type="ARBA" id="ARBA00022763"/>
    </source>
</evidence>
<feature type="region of interest" description="Disordered" evidence="7">
    <location>
        <begin position="261"/>
        <end position="283"/>
    </location>
</feature>
<evidence type="ECO:0000256" key="6">
    <source>
        <dbReference type="SAM" id="Coils"/>
    </source>
</evidence>
<dbReference type="CDD" id="cd17744">
    <property type="entry name" value="BRCT_MDC1_rpt1"/>
    <property type="match status" value="1"/>
</dbReference>
<keyword evidence="6" id="KW-0175">Coiled coil</keyword>
<evidence type="ECO:0000256" key="1">
    <source>
        <dbReference type="ARBA" id="ARBA00004123"/>
    </source>
</evidence>
<keyword evidence="2" id="KW-0227">DNA damage</keyword>
<name>A0A7R9JZP1_TIMGE</name>
<dbReference type="PROSITE" id="PS50172">
    <property type="entry name" value="BRCT"/>
    <property type="match status" value="2"/>
</dbReference>
<feature type="coiled-coil region" evidence="6">
    <location>
        <begin position="467"/>
        <end position="608"/>
    </location>
</feature>
<sequence length="1163" mass="131253">MMSFHDALHYTHDPVHCALHTKPADALLKEGGGERLNYFSHCVTHCIVGNNALESDITDATELYEIPALREEWVFFSVYCNKLLSTEGFIAGTSCLFANVTACISGLSKMDSNKLWAMIIFHGGKVQSLFNRSCTHLITSKKEGAKYKRAVRHGRFIRTVTPDWVVDSVRGGIHACSNPAANMSTAQILGFTDDDMDTGQLLVSSSKASAMEQLRQRMPWNQPTSNQPKIPTSTAITGSPSLQEQLQQFHLVQQRLAEAEISSSLSPAQGAPHEGHHHQEVTTQNIHKALGPPAAANQSKASLMKYGVKNVKNGTFKILRYLESLRGDDVQVGMLQKTLVAPNLHQVLHTSWKQVVLANALVVLSSTAEGGEIEVRISLPGLNQKQQQSILQNGPQIVIQQSPPQAVSLQQGETLRGPPGHQPLEQQQFQPPHSQQQYFHIQKPQQQQHLLQQKLHPRQLLQQQPQVQNSQQLLQQQQQQLQAQNAHHRMQQQQELKLQSQNSQQLLQQQQELKLHSQNSQQLLQQQQELKLHSQNSQQLLQQQQELKLHSQNSQQLLQQQQELKLHSQNSQQLLQQQQELKLHSQNSQQLLQQQQELNYRLKRLQQRQIPTPKPQQQFLPQSPQHHYQLQQQQQQLQPPNPQPQLQFQAQKPMQQRQQLAPEEALQQQQQQQPAPGTSQPQQLQRRYGLSNITNSDERLSSCVVSSTTSTSASQRQSRVQLFTGQNSNLKFAPELCLLGCVIHILDYDLTYTDNIASWKKIITDHGGHVEESYGPAVTHVICEKLSSAVAQQALRDGKRCVSGYWLNDVLFKMQVLPPWIALHFPTNLRPQGKKYDKALEWKTPVVNTQWLSDIFLGHYKAIQQPDSPKYKIFNTPNLFKVEYGLIPHLMVAWKQPLSITQELYNKATLNPPVKKRRLEKPSSVMVAPAVIEVSLAQVEAAQKEGKPRVVLSYVNDQDTIVKRVTNLGGVVVNDVEQATHLVMSKDTITIKLVLAISLGIDEKGYVLQTDNLKLSYDITLADTLNKPNRNEFLKPPSLLKNKEEEDCLQKRLTVMSRQLLLEPKRSAPCFGKTFYVTHGVKPSRRILHKVIETAGGSAEKEMRSFVRLKEANAENLYIVSAENDMHLLSRFSNSIGECLANALVVLSSTAEDGEIEVRISVG</sequence>
<dbReference type="CDD" id="cd17710">
    <property type="entry name" value="BRCT_PAXIP1_rpt2"/>
    <property type="match status" value="1"/>
</dbReference>
<dbReference type="SMART" id="SM00292">
    <property type="entry name" value="BRCT"/>
    <property type="match status" value="3"/>
</dbReference>
<dbReference type="GO" id="GO:0044666">
    <property type="term" value="C:MLL3/4 complex"/>
    <property type="evidence" value="ECO:0007669"/>
    <property type="project" value="TreeGrafter"/>
</dbReference>